<name>A0AAW2H9N3_9NEOP</name>
<accession>A0AAW2H9N3</accession>
<organism evidence="1">
    <name type="scientific">Menopon gallinae</name>
    <name type="common">poultry shaft louse</name>
    <dbReference type="NCBI Taxonomy" id="328185"/>
    <lineage>
        <taxon>Eukaryota</taxon>
        <taxon>Metazoa</taxon>
        <taxon>Ecdysozoa</taxon>
        <taxon>Arthropoda</taxon>
        <taxon>Hexapoda</taxon>
        <taxon>Insecta</taxon>
        <taxon>Pterygota</taxon>
        <taxon>Neoptera</taxon>
        <taxon>Paraneoptera</taxon>
        <taxon>Psocodea</taxon>
        <taxon>Troctomorpha</taxon>
        <taxon>Phthiraptera</taxon>
        <taxon>Amblycera</taxon>
        <taxon>Menoponidae</taxon>
        <taxon>Menopon</taxon>
    </lineage>
</organism>
<reference evidence="1" key="1">
    <citation type="journal article" date="2024" name="Gigascience">
        <title>Chromosome-level genome of the poultry shaft louse Menopon gallinae provides insight into the host-switching and adaptive evolution of parasitic lice.</title>
        <authorList>
            <person name="Xu Y."/>
            <person name="Ma L."/>
            <person name="Liu S."/>
            <person name="Liang Y."/>
            <person name="Liu Q."/>
            <person name="He Z."/>
            <person name="Tian L."/>
            <person name="Duan Y."/>
            <person name="Cai W."/>
            <person name="Li H."/>
            <person name="Song F."/>
        </authorList>
    </citation>
    <scope>NUCLEOTIDE SEQUENCE</scope>
    <source>
        <strain evidence="1">Cailab_2023a</strain>
    </source>
</reference>
<dbReference type="AlphaFoldDB" id="A0AAW2H9N3"/>
<protein>
    <submittedName>
        <fullName evidence="1">Uncharacterized protein</fullName>
    </submittedName>
</protein>
<dbReference type="EMBL" id="JARGDH010000005">
    <property type="protein sequence ID" value="KAL0266253.1"/>
    <property type="molecule type" value="Genomic_DNA"/>
</dbReference>
<proteinExistence type="predicted"/>
<sequence length="57" mass="6414">MPSFASRLGSARRTIDRLSCCITAPARPMRDAISSSVPPSLVNQTPRLKLEQTRYFY</sequence>
<evidence type="ECO:0000313" key="1">
    <source>
        <dbReference type="EMBL" id="KAL0266253.1"/>
    </source>
</evidence>
<gene>
    <name evidence="1" type="ORF">PYX00_008850</name>
</gene>
<comment type="caution">
    <text evidence="1">The sequence shown here is derived from an EMBL/GenBank/DDBJ whole genome shotgun (WGS) entry which is preliminary data.</text>
</comment>